<accession>A0AAD4BJD4</accession>
<sequence length="439" mass="49108">MPPISSRSSFPRYPSFPTTTPRILLCRSEEQIATFLNLITNEVNQSRVWSATHRNKPTAGDAYRKPDLVCSEVWKAAIGDWGHFLSVDNHRFVLTFAFVKQMMTVALFDRGGSIVSEAFDIPSDPALFFRFILGLVSAPLAAIGYDTTVTSHPLHRTITSRYLPDFRILCTLYVAERAHGRGTVVWLAELAPDALQADHVSELIRRHFGERIGQSIIIKDIWADESSSLTEGFILALLELKGVRGVPRILAEEHVASDSPDYDAASKSASQPGVDGFEPQTHVRSYMTPWAVPIFQFRSGVELLGVIADALKAHEDAVSSCYVDKPNTPFPFRFLHRDHRYLTSAWYLLGSLIFPHVNIAQMASTVLLYDWGFTKVTEVEDYEFGDDDMVPSGHRTDSGLLTASPEIIHDFEKLVSLVRRCVAEEEPALEIIVCVALFH</sequence>
<reference evidence="2" key="2">
    <citation type="journal article" date="2020" name="Nat. Commun.">
        <title>Large-scale genome sequencing of mycorrhizal fungi provides insights into the early evolution of symbiotic traits.</title>
        <authorList>
            <person name="Miyauchi S."/>
            <person name="Kiss E."/>
            <person name="Kuo A."/>
            <person name="Drula E."/>
            <person name="Kohler A."/>
            <person name="Sanchez-Garcia M."/>
            <person name="Morin E."/>
            <person name="Andreopoulos B."/>
            <person name="Barry K.W."/>
            <person name="Bonito G."/>
            <person name="Buee M."/>
            <person name="Carver A."/>
            <person name="Chen C."/>
            <person name="Cichocki N."/>
            <person name="Clum A."/>
            <person name="Culley D."/>
            <person name="Crous P.W."/>
            <person name="Fauchery L."/>
            <person name="Girlanda M."/>
            <person name="Hayes R.D."/>
            <person name="Keri Z."/>
            <person name="LaButti K."/>
            <person name="Lipzen A."/>
            <person name="Lombard V."/>
            <person name="Magnuson J."/>
            <person name="Maillard F."/>
            <person name="Murat C."/>
            <person name="Nolan M."/>
            <person name="Ohm R.A."/>
            <person name="Pangilinan J."/>
            <person name="Pereira M.F."/>
            <person name="Perotto S."/>
            <person name="Peter M."/>
            <person name="Pfister S."/>
            <person name="Riley R."/>
            <person name="Sitrit Y."/>
            <person name="Stielow J.B."/>
            <person name="Szollosi G."/>
            <person name="Zifcakova L."/>
            <person name="Stursova M."/>
            <person name="Spatafora J.W."/>
            <person name="Tedersoo L."/>
            <person name="Vaario L.M."/>
            <person name="Yamada A."/>
            <person name="Yan M."/>
            <person name="Wang P."/>
            <person name="Xu J."/>
            <person name="Bruns T."/>
            <person name="Baldrian P."/>
            <person name="Vilgalys R."/>
            <person name="Dunand C."/>
            <person name="Henrissat B."/>
            <person name="Grigoriev I.V."/>
            <person name="Hibbett D."/>
            <person name="Nagy L.G."/>
            <person name="Martin F.M."/>
        </authorList>
    </citation>
    <scope>NUCLEOTIDE SEQUENCE</scope>
    <source>
        <strain evidence="2">BED1</strain>
    </source>
</reference>
<dbReference type="InterPro" id="IPR040976">
    <property type="entry name" value="Pkinase_fungal"/>
</dbReference>
<keyword evidence="3" id="KW-1185">Reference proteome</keyword>
<dbReference type="Pfam" id="PF17667">
    <property type="entry name" value="Pkinase_fungal"/>
    <property type="match status" value="1"/>
</dbReference>
<evidence type="ECO:0000313" key="3">
    <source>
        <dbReference type="Proteomes" id="UP001194468"/>
    </source>
</evidence>
<comment type="caution">
    <text evidence="2">The sequence shown here is derived from an EMBL/GenBank/DDBJ whole genome shotgun (WGS) entry which is preliminary data.</text>
</comment>
<name>A0AAD4BJD4_BOLED</name>
<evidence type="ECO:0000313" key="2">
    <source>
        <dbReference type="EMBL" id="KAF8432210.1"/>
    </source>
</evidence>
<dbReference type="Proteomes" id="UP001194468">
    <property type="component" value="Unassembled WGS sequence"/>
</dbReference>
<gene>
    <name evidence="2" type="ORF">L210DRAFT_2855382</name>
</gene>
<proteinExistence type="predicted"/>
<evidence type="ECO:0000259" key="1">
    <source>
        <dbReference type="Pfam" id="PF17667"/>
    </source>
</evidence>
<feature type="domain" description="Fungal-type protein kinase" evidence="1">
    <location>
        <begin position="84"/>
        <end position="316"/>
    </location>
</feature>
<protein>
    <recommendedName>
        <fullName evidence="1">Fungal-type protein kinase domain-containing protein</fullName>
    </recommendedName>
</protein>
<dbReference type="EMBL" id="WHUW01000042">
    <property type="protein sequence ID" value="KAF8432210.1"/>
    <property type="molecule type" value="Genomic_DNA"/>
</dbReference>
<organism evidence="2 3">
    <name type="scientific">Boletus edulis BED1</name>
    <dbReference type="NCBI Taxonomy" id="1328754"/>
    <lineage>
        <taxon>Eukaryota</taxon>
        <taxon>Fungi</taxon>
        <taxon>Dikarya</taxon>
        <taxon>Basidiomycota</taxon>
        <taxon>Agaricomycotina</taxon>
        <taxon>Agaricomycetes</taxon>
        <taxon>Agaricomycetidae</taxon>
        <taxon>Boletales</taxon>
        <taxon>Boletineae</taxon>
        <taxon>Boletaceae</taxon>
        <taxon>Boletoideae</taxon>
        <taxon>Boletus</taxon>
    </lineage>
</organism>
<dbReference type="AlphaFoldDB" id="A0AAD4BJD4"/>
<reference evidence="2" key="1">
    <citation type="submission" date="2019-10" db="EMBL/GenBank/DDBJ databases">
        <authorList>
            <consortium name="DOE Joint Genome Institute"/>
            <person name="Kuo A."/>
            <person name="Miyauchi S."/>
            <person name="Kiss E."/>
            <person name="Drula E."/>
            <person name="Kohler A."/>
            <person name="Sanchez-Garcia M."/>
            <person name="Andreopoulos B."/>
            <person name="Barry K.W."/>
            <person name="Bonito G."/>
            <person name="Buee M."/>
            <person name="Carver A."/>
            <person name="Chen C."/>
            <person name="Cichocki N."/>
            <person name="Clum A."/>
            <person name="Culley D."/>
            <person name="Crous P.W."/>
            <person name="Fauchery L."/>
            <person name="Girlanda M."/>
            <person name="Hayes R."/>
            <person name="Keri Z."/>
            <person name="LaButti K."/>
            <person name="Lipzen A."/>
            <person name="Lombard V."/>
            <person name="Magnuson J."/>
            <person name="Maillard F."/>
            <person name="Morin E."/>
            <person name="Murat C."/>
            <person name="Nolan M."/>
            <person name="Ohm R."/>
            <person name="Pangilinan J."/>
            <person name="Pereira M."/>
            <person name="Perotto S."/>
            <person name="Peter M."/>
            <person name="Riley R."/>
            <person name="Sitrit Y."/>
            <person name="Stielow B."/>
            <person name="Szollosi G."/>
            <person name="Zifcakova L."/>
            <person name="Stursova M."/>
            <person name="Spatafora J.W."/>
            <person name="Tedersoo L."/>
            <person name="Vaario L.-M."/>
            <person name="Yamada A."/>
            <person name="Yan M."/>
            <person name="Wang P."/>
            <person name="Xu J."/>
            <person name="Bruns T."/>
            <person name="Baldrian P."/>
            <person name="Vilgalys R."/>
            <person name="Henrissat B."/>
            <person name="Grigoriev I.V."/>
            <person name="Hibbett D."/>
            <person name="Nagy L.G."/>
            <person name="Martin F.M."/>
        </authorList>
    </citation>
    <scope>NUCLEOTIDE SEQUENCE</scope>
    <source>
        <strain evidence="2">BED1</strain>
    </source>
</reference>